<keyword evidence="2" id="KW-1185">Reference proteome</keyword>
<accession>A0A448XRF8</accession>
<proteinExistence type="predicted"/>
<name>A0A448XRF8_9PLAT</name>
<dbReference type="AlphaFoldDB" id="A0A448XRF8"/>
<dbReference type="Proteomes" id="UP000784294">
    <property type="component" value="Unassembled WGS sequence"/>
</dbReference>
<reference evidence="1" key="1">
    <citation type="submission" date="2018-11" db="EMBL/GenBank/DDBJ databases">
        <authorList>
            <consortium name="Pathogen Informatics"/>
        </authorList>
    </citation>
    <scope>NUCLEOTIDE SEQUENCE</scope>
</reference>
<sequence>MARFGARFCRENGLSSCAACVCEAAVCTCRCGARRAVVLPKDTSCRQEREVGPVCPGPTGPPAGTASRSACAGQTAQEHCLSRPTDGGGKPHSCKLIDQPPGHYRAVRKGRDVVSPVASEVVGTATVRED</sequence>
<evidence type="ECO:0000313" key="2">
    <source>
        <dbReference type="Proteomes" id="UP000784294"/>
    </source>
</evidence>
<dbReference type="EMBL" id="CAAALY010278940">
    <property type="protein sequence ID" value="VEL43117.1"/>
    <property type="molecule type" value="Genomic_DNA"/>
</dbReference>
<comment type="caution">
    <text evidence="1">The sequence shown here is derived from an EMBL/GenBank/DDBJ whole genome shotgun (WGS) entry which is preliminary data.</text>
</comment>
<protein>
    <submittedName>
        <fullName evidence="1">Uncharacterized protein</fullName>
    </submittedName>
</protein>
<gene>
    <name evidence="1" type="ORF">PXEA_LOCUS36557</name>
</gene>
<evidence type="ECO:0000313" key="1">
    <source>
        <dbReference type="EMBL" id="VEL43117.1"/>
    </source>
</evidence>
<organism evidence="1 2">
    <name type="scientific">Protopolystoma xenopodis</name>
    <dbReference type="NCBI Taxonomy" id="117903"/>
    <lineage>
        <taxon>Eukaryota</taxon>
        <taxon>Metazoa</taxon>
        <taxon>Spiralia</taxon>
        <taxon>Lophotrochozoa</taxon>
        <taxon>Platyhelminthes</taxon>
        <taxon>Monogenea</taxon>
        <taxon>Polyopisthocotylea</taxon>
        <taxon>Polystomatidea</taxon>
        <taxon>Polystomatidae</taxon>
        <taxon>Protopolystoma</taxon>
    </lineage>
</organism>